<protein>
    <recommendedName>
        <fullName evidence="2">Nephrocystin 3-like N-terminal domain-containing protein</fullName>
    </recommendedName>
</protein>
<sequence length="438" mass="49424">MDPTEFHRPIHGHNVVVGTRADTVNNYFNGNGVTAEGIPLEPIGFFRGEKTTRLLTLEDLTRDCLAALWQTSPSLTDPVEDRKAPIDKKGSRVSGTCEWIRNNEIYDSWLHSRSQLLWLSGGPGKGKTMLSIFLAEELEQIASRSQDVIFIQYFCDNKDEKRNTAVAIVRGLIYQLLKLHPKLINHILPTFQIQKENLFADSSFRALWTCFESMVRDPSLGVVYCVVDGLDECNATSLEVLLKRLRALFSPDATLSSTCHLNLIAVSREQPDFVARELSGFPRIRLDPDADRDVNSDIGKFIITKVGELSRYRNYPPELRSHVEKIFHKRAEGTFLWVGIVAKELERYTCDEVKSALDHFPPGLDELYGRMLLQIPSRRRETTAKILRWVVIAVRPLTLLELSTAIGITAEASSGLSCEEVMRAQVRNCGHLLTITDA</sequence>
<proteinExistence type="predicted"/>
<comment type="caution">
    <text evidence="3">The sequence shown here is derived from an EMBL/GenBank/DDBJ whole genome shotgun (WGS) entry which is preliminary data.</text>
</comment>
<dbReference type="PANTHER" id="PTHR10039:SF14">
    <property type="entry name" value="NACHT DOMAIN-CONTAINING PROTEIN"/>
    <property type="match status" value="1"/>
</dbReference>
<keyword evidence="4" id="KW-1185">Reference proteome</keyword>
<dbReference type="SUPFAM" id="SSF52540">
    <property type="entry name" value="P-loop containing nucleoside triphosphate hydrolases"/>
    <property type="match status" value="1"/>
</dbReference>
<evidence type="ECO:0000259" key="2">
    <source>
        <dbReference type="Pfam" id="PF24883"/>
    </source>
</evidence>
<evidence type="ECO:0000313" key="4">
    <source>
        <dbReference type="Proteomes" id="UP001172684"/>
    </source>
</evidence>
<evidence type="ECO:0000256" key="1">
    <source>
        <dbReference type="ARBA" id="ARBA00022737"/>
    </source>
</evidence>
<dbReference type="Pfam" id="PF24883">
    <property type="entry name" value="NPHP3_N"/>
    <property type="match status" value="1"/>
</dbReference>
<keyword evidence="1" id="KW-0677">Repeat</keyword>
<gene>
    <name evidence="3" type="ORF">H2201_008927</name>
</gene>
<dbReference type="PANTHER" id="PTHR10039">
    <property type="entry name" value="AMELOGENIN"/>
    <property type="match status" value="1"/>
</dbReference>
<dbReference type="Proteomes" id="UP001172684">
    <property type="component" value="Unassembled WGS sequence"/>
</dbReference>
<accession>A0ABQ9NJ47</accession>
<dbReference type="EMBL" id="JAPDRL010000206">
    <property type="protein sequence ID" value="KAJ9654853.1"/>
    <property type="molecule type" value="Genomic_DNA"/>
</dbReference>
<name>A0ABQ9NJ47_9PEZI</name>
<feature type="domain" description="Nephrocystin 3-like N-terminal" evidence="2">
    <location>
        <begin position="95"/>
        <end position="268"/>
    </location>
</feature>
<dbReference type="InterPro" id="IPR056884">
    <property type="entry name" value="NPHP3-like_N"/>
</dbReference>
<evidence type="ECO:0000313" key="3">
    <source>
        <dbReference type="EMBL" id="KAJ9654853.1"/>
    </source>
</evidence>
<organism evidence="3 4">
    <name type="scientific">Coniosporium apollinis</name>
    <dbReference type="NCBI Taxonomy" id="61459"/>
    <lineage>
        <taxon>Eukaryota</taxon>
        <taxon>Fungi</taxon>
        <taxon>Dikarya</taxon>
        <taxon>Ascomycota</taxon>
        <taxon>Pezizomycotina</taxon>
        <taxon>Dothideomycetes</taxon>
        <taxon>Dothideomycetes incertae sedis</taxon>
        <taxon>Coniosporium</taxon>
    </lineage>
</organism>
<dbReference type="Gene3D" id="3.40.50.300">
    <property type="entry name" value="P-loop containing nucleotide triphosphate hydrolases"/>
    <property type="match status" value="1"/>
</dbReference>
<reference evidence="3" key="1">
    <citation type="submission" date="2022-10" db="EMBL/GenBank/DDBJ databases">
        <title>Culturing micro-colonial fungi from biological soil crusts in the Mojave desert and describing Neophaeococcomyces mojavensis, and introducing the new genera and species Taxawa tesnikishii.</title>
        <authorList>
            <person name="Kurbessoian T."/>
            <person name="Stajich J.E."/>
        </authorList>
    </citation>
    <scope>NUCLEOTIDE SEQUENCE</scope>
    <source>
        <strain evidence="3">TK_1</strain>
    </source>
</reference>
<dbReference type="InterPro" id="IPR027417">
    <property type="entry name" value="P-loop_NTPase"/>
</dbReference>